<reference evidence="1 2" key="1">
    <citation type="submission" date="2016-02" db="EMBL/GenBank/DDBJ databases">
        <title>Genome sequence of Halalkalicoccus paucihalophilus DSM 24557.</title>
        <authorList>
            <person name="Poehlein A."/>
            <person name="Daniel R."/>
        </authorList>
    </citation>
    <scope>NUCLEOTIDE SEQUENCE [LARGE SCALE GENOMIC DNA]</scope>
    <source>
        <strain evidence="1 2">DSM 24557</strain>
    </source>
</reference>
<gene>
    <name evidence="1" type="ORF">HAPAU_39860</name>
</gene>
<evidence type="ECO:0000313" key="2">
    <source>
        <dbReference type="Proteomes" id="UP000075321"/>
    </source>
</evidence>
<dbReference type="EMBL" id="LTAZ01000017">
    <property type="protein sequence ID" value="KYH23907.1"/>
    <property type="molecule type" value="Genomic_DNA"/>
</dbReference>
<accession>A0A151A951</accession>
<evidence type="ECO:0000313" key="1">
    <source>
        <dbReference type="EMBL" id="KYH23907.1"/>
    </source>
</evidence>
<name>A0A151A951_9EURY</name>
<sequence length="45" mass="5195">MNLSALTATVRSKHKVGRKPLQKYLLRLTTNCTNPPMTFEIDYKD</sequence>
<keyword evidence="2" id="KW-1185">Reference proteome</keyword>
<dbReference type="AlphaFoldDB" id="A0A151A951"/>
<comment type="caution">
    <text evidence="1">The sequence shown here is derived from an EMBL/GenBank/DDBJ whole genome shotgun (WGS) entry which is preliminary data.</text>
</comment>
<organism evidence="1 2">
    <name type="scientific">Halalkalicoccus paucihalophilus</name>
    <dbReference type="NCBI Taxonomy" id="1008153"/>
    <lineage>
        <taxon>Archaea</taxon>
        <taxon>Methanobacteriati</taxon>
        <taxon>Methanobacteriota</taxon>
        <taxon>Stenosarchaea group</taxon>
        <taxon>Halobacteria</taxon>
        <taxon>Halobacteriales</taxon>
        <taxon>Halococcaceae</taxon>
        <taxon>Halalkalicoccus</taxon>
    </lineage>
</organism>
<proteinExistence type="predicted"/>
<protein>
    <submittedName>
        <fullName evidence="1">Uncharacterized protein</fullName>
    </submittedName>
</protein>
<dbReference type="Proteomes" id="UP000075321">
    <property type="component" value="Unassembled WGS sequence"/>
</dbReference>